<dbReference type="Pfam" id="PF13516">
    <property type="entry name" value="LRR_6"/>
    <property type="match status" value="7"/>
</dbReference>
<dbReference type="EMBL" id="CAJVPJ010000071">
    <property type="protein sequence ID" value="CAG8471790.1"/>
    <property type="molecule type" value="Genomic_DNA"/>
</dbReference>
<dbReference type="InterPro" id="IPR001611">
    <property type="entry name" value="Leu-rich_rpt"/>
</dbReference>
<dbReference type="SMART" id="SM00368">
    <property type="entry name" value="LRR_RI"/>
    <property type="match status" value="10"/>
</dbReference>
<keyword evidence="2" id="KW-1185">Reference proteome</keyword>
<evidence type="ECO:0000313" key="2">
    <source>
        <dbReference type="Proteomes" id="UP000789572"/>
    </source>
</evidence>
<dbReference type="InterPro" id="IPR052394">
    <property type="entry name" value="LRR-containing"/>
</dbReference>
<name>A0A9N8W5R3_9GLOM</name>
<gene>
    <name evidence="1" type="ORF">POCULU_LOCUS1081</name>
</gene>
<dbReference type="OrthoDB" id="333024at2759"/>
<dbReference type="PANTHER" id="PTHR24114">
    <property type="entry name" value="LEUCINE RICH REPEAT FAMILY PROTEIN"/>
    <property type="match status" value="1"/>
</dbReference>
<accession>A0A9N8W5R3</accession>
<comment type="caution">
    <text evidence="1">The sequence shown here is derived from an EMBL/GenBank/DDBJ whole genome shotgun (WGS) entry which is preliminary data.</text>
</comment>
<dbReference type="PANTHER" id="PTHR24114:SF2">
    <property type="entry name" value="F-BOX DOMAIN-CONTAINING PROTEIN-RELATED"/>
    <property type="match status" value="1"/>
</dbReference>
<reference evidence="1" key="1">
    <citation type="submission" date="2021-06" db="EMBL/GenBank/DDBJ databases">
        <authorList>
            <person name="Kallberg Y."/>
            <person name="Tangrot J."/>
            <person name="Rosling A."/>
        </authorList>
    </citation>
    <scope>NUCLEOTIDE SEQUENCE</scope>
    <source>
        <strain evidence="1">IA702</strain>
    </source>
</reference>
<dbReference type="SUPFAM" id="SSF52047">
    <property type="entry name" value="RNI-like"/>
    <property type="match status" value="1"/>
</dbReference>
<dbReference type="Proteomes" id="UP000789572">
    <property type="component" value="Unassembled WGS sequence"/>
</dbReference>
<evidence type="ECO:0000313" key="1">
    <source>
        <dbReference type="EMBL" id="CAG8471790.1"/>
    </source>
</evidence>
<dbReference type="InterPro" id="IPR032675">
    <property type="entry name" value="LRR_dom_sf"/>
</dbReference>
<organism evidence="1 2">
    <name type="scientific">Paraglomus occultum</name>
    <dbReference type="NCBI Taxonomy" id="144539"/>
    <lineage>
        <taxon>Eukaryota</taxon>
        <taxon>Fungi</taxon>
        <taxon>Fungi incertae sedis</taxon>
        <taxon>Mucoromycota</taxon>
        <taxon>Glomeromycotina</taxon>
        <taxon>Glomeromycetes</taxon>
        <taxon>Paraglomerales</taxon>
        <taxon>Paraglomeraceae</taxon>
        <taxon>Paraglomus</taxon>
    </lineage>
</organism>
<dbReference type="AlphaFoldDB" id="A0A9N8W5R3"/>
<proteinExistence type="predicted"/>
<sequence length="559" mass="62192">MTTLKLPLTRSLPTSSHSVPISLDKYLTREGHHLVVTYLKFNKVQKDIQEGKLNNLEEKDIDDLLGSYKGGPSHCFNNLNYDNLNLTRNELKVLAKILKADKLSNVRTLRICRNNLHGGILKTIIDVLSNNNTVEVLDLSFNAIRDADAKDFSRLLKKNKVLREIAIGHNRITAKGAQSIAKALKVNNSLVRLNIEANRLDIAGAAAIADIVAYNNSLKFLHIGGNNIQAGGMAAISEALKSNKILCSLSLDCNNIGSEGAFHLGEALKANSTLTHLYVSRNDIGNDGLQYLSIAMLSNRSLIYVDLELNCIGKNGNMNGVKALADLFDRHTVPRAINLKFNPIGDIGCQSLASGLYRNMTLESIILSSCDIGLQGIRALCDSLKENKGLQNISLSRNWVMGADGHQAVAEALEENTMLKRVQLDYDFEEWERISESIDKSLLRNHFLQAEKYSTACRLLVLSRLVIHATGKLREQKSHRVTEFLDLPFELKRNIMYALDTTNVLTNDNCKKILRLGSRRDNFNISKEGFLKAVFDVYYPNNAGTPLWPTGAFDTFVRV</sequence>
<dbReference type="Gene3D" id="3.80.10.10">
    <property type="entry name" value="Ribonuclease Inhibitor"/>
    <property type="match status" value="3"/>
</dbReference>
<protein>
    <submittedName>
        <fullName evidence="1">11259_t:CDS:1</fullName>
    </submittedName>
</protein>